<name>A0AAV7LU58_PLEWA</name>
<sequence>PSSFCNISPAVHPLRAASLQSAREGRRNLPWSEGVTPLYPQAPPATTTGCVDLLSSRAAWILHHGWWSRVVLSASYPTLVE</sequence>
<dbReference type="EMBL" id="JANPWB010000015">
    <property type="protein sequence ID" value="KAJ1093093.1"/>
    <property type="molecule type" value="Genomic_DNA"/>
</dbReference>
<keyword evidence="2" id="KW-1185">Reference proteome</keyword>
<accession>A0AAV7LU58</accession>
<reference evidence="1" key="1">
    <citation type="journal article" date="2022" name="bioRxiv">
        <title>Sequencing and chromosome-scale assembly of the giantPleurodeles waltlgenome.</title>
        <authorList>
            <person name="Brown T."/>
            <person name="Elewa A."/>
            <person name="Iarovenko S."/>
            <person name="Subramanian E."/>
            <person name="Araus A.J."/>
            <person name="Petzold A."/>
            <person name="Susuki M."/>
            <person name="Suzuki K.-i.T."/>
            <person name="Hayashi T."/>
            <person name="Toyoda A."/>
            <person name="Oliveira C."/>
            <person name="Osipova E."/>
            <person name="Leigh N.D."/>
            <person name="Simon A."/>
            <person name="Yun M.H."/>
        </authorList>
    </citation>
    <scope>NUCLEOTIDE SEQUENCE</scope>
    <source>
        <strain evidence="1">20211129_DDA</strain>
        <tissue evidence="1">Liver</tissue>
    </source>
</reference>
<organism evidence="1 2">
    <name type="scientific">Pleurodeles waltl</name>
    <name type="common">Iberian ribbed newt</name>
    <dbReference type="NCBI Taxonomy" id="8319"/>
    <lineage>
        <taxon>Eukaryota</taxon>
        <taxon>Metazoa</taxon>
        <taxon>Chordata</taxon>
        <taxon>Craniata</taxon>
        <taxon>Vertebrata</taxon>
        <taxon>Euteleostomi</taxon>
        <taxon>Amphibia</taxon>
        <taxon>Batrachia</taxon>
        <taxon>Caudata</taxon>
        <taxon>Salamandroidea</taxon>
        <taxon>Salamandridae</taxon>
        <taxon>Pleurodelinae</taxon>
        <taxon>Pleurodeles</taxon>
    </lineage>
</organism>
<evidence type="ECO:0000313" key="2">
    <source>
        <dbReference type="Proteomes" id="UP001066276"/>
    </source>
</evidence>
<proteinExistence type="predicted"/>
<feature type="non-terminal residue" evidence="1">
    <location>
        <position position="1"/>
    </location>
</feature>
<gene>
    <name evidence="1" type="ORF">NDU88_006202</name>
</gene>
<feature type="non-terminal residue" evidence="1">
    <location>
        <position position="81"/>
    </location>
</feature>
<dbReference type="AlphaFoldDB" id="A0AAV7LU58"/>
<dbReference type="Proteomes" id="UP001066276">
    <property type="component" value="Chromosome 11"/>
</dbReference>
<comment type="caution">
    <text evidence="1">The sequence shown here is derived from an EMBL/GenBank/DDBJ whole genome shotgun (WGS) entry which is preliminary data.</text>
</comment>
<protein>
    <submittedName>
        <fullName evidence="1">Uncharacterized protein</fullName>
    </submittedName>
</protein>
<evidence type="ECO:0000313" key="1">
    <source>
        <dbReference type="EMBL" id="KAJ1093093.1"/>
    </source>
</evidence>